<organism evidence="1 2">
    <name type="scientific">Nocardioides koreensis</name>
    <dbReference type="NCBI Taxonomy" id="433651"/>
    <lineage>
        <taxon>Bacteria</taxon>
        <taxon>Bacillati</taxon>
        <taxon>Actinomycetota</taxon>
        <taxon>Actinomycetes</taxon>
        <taxon>Propionibacteriales</taxon>
        <taxon>Nocardioidaceae</taxon>
        <taxon>Nocardioides</taxon>
    </lineage>
</organism>
<dbReference type="Gene3D" id="3.10.450.50">
    <property type="match status" value="1"/>
</dbReference>
<dbReference type="RefSeq" id="WP_344147544.1">
    <property type="nucleotide sequence ID" value="NZ_BAAAQR010000001.1"/>
</dbReference>
<dbReference type="Pfam" id="PF07366">
    <property type="entry name" value="SnoaL"/>
    <property type="match status" value="1"/>
</dbReference>
<reference evidence="2" key="1">
    <citation type="journal article" date="2019" name="Int. J. Syst. Evol. Microbiol.">
        <title>The Global Catalogue of Microorganisms (GCM) 10K type strain sequencing project: providing services to taxonomists for standard genome sequencing and annotation.</title>
        <authorList>
            <consortium name="The Broad Institute Genomics Platform"/>
            <consortium name="The Broad Institute Genome Sequencing Center for Infectious Disease"/>
            <person name="Wu L."/>
            <person name="Ma J."/>
        </authorList>
    </citation>
    <scope>NUCLEOTIDE SEQUENCE [LARGE SCALE GENOMIC DNA]</scope>
    <source>
        <strain evidence="2">JCM 16022</strain>
    </source>
</reference>
<name>A0ABP5KZJ9_9ACTN</name>
<evidence type="ECO:0008006" key="3">
    <source>
        <dbReference type="Google" id="ProtNLM"/>
    </source>
</evidence>
<accession>A0ABP5KZJ9</accession>
<dbReference type="InterPro" id="IPR032710">
    <property type="entry name" value="NTF2-like_dom_sf"/>
</dbReference>
<dbReference type="SUPFAM" id="SSF54427">
    <property type="entry name" value="NTF2-like"/>
    <property type="match status" value="1"/>
</dbReference>
<gene>
    <name evidence="1" type="ORF">GCM10009844_06740</name>
</gene>
<dbReference type="PANTHER" id="PTHR38436">
    <property type="entry name" value="POLYKETIDE CYCLASE SNOAL-LIKE DOMAIN"/>
    <property type="match status" value="1"/>
</dbReference>
<dbReference type="EMBL" id="BAAAQR010000001">
    <property type="protein sequence ID" value="GAA2138610.1"/>
    <property type="molecule type" value="Genomic_DNA"/>
</dbReference>
<evidence type="ECO:0000313" key="2">
    <source>
        <dbReference type="Proteomes" id="UP001501771"/>
    </source>
</evidence>
<proteinExistence type="predicted"/>
<evidence type="ECO:0000313" key="1">
    <source>
        <dbReference type="EMBL" id="GAA2138610.1"/>
    </source>
</evidence>
<dbReference type="InterPro" id="IPR009959">
    <property type="entry name" value="Cyclase_SnoaL-like"/>
</dbReference>
<dbReference type="Proteomes" id="UP001501771">
    <property type="component" value="Unassembled WGS sequence"/>
</dbReference>
<sequence>MTDNETLARSLYEAWNERNFDEMAEATAPDGSITIVGSGDTFEGPEGARRFGTMWADGFPDGMVTVDRLIASGDQVVVEYTGRGTHTGTLVTGMGDIPATGRSMTLQLCDVMEFQNGKVRSQRTYFDTGSMMAQLGLTAGQAASAQQ</sequence>
<dbReference type="PANTHER" id="PTHR38436:SF1">
    <property type="entry name" value="ESTER CYCLASE"/>
    <property type="match status" value="1"/>
</dbReference>
<comment type="caution">
    <text evidence="1">The sequence shown here is derived from an EMBL/GenBank/DDBJ whole genome shotgun (WGS) entry which is preliminary data.</text>
</comment>
<protein>
    <recommendedName>
        <fullName evidence="3">Ester cyclase</fullName>
    </recommendedName>
</protein>
<keyword evidence="2" id="KW-1185">Reference proteome</keyword>